<dbReference type="Pfam" id="PF13508">
    <property type="entry name" value="Acetyltransf_7"/>
    <property type="match status" value="1"/>
</dbReference>
<evidence type="ECO:0000313" key="2">
    <source>
        <dbReference type="EMBL" id="PZD74360.1"/>
    </source>
</evidence>
<protein>
    <submittedName>
        <fullName evidence="2">Amino-acid acetyltransferase</fullName>
        <ecNumber evidence="2">2.3.1.1</ecNumber>
    </submittedName>
</protein>
<dbReference type="InterPro" id="IPR016181">
    <property type="entry name" value="Acyl_CoA_acyltransferase"/>
</dbReference>
<keyword evidence="2" id="KW-0012">Acyltransferase</keyword>
<keyword evidence="3" id="KW-1185">Reference proteome</keyword>
<dbReference type="OrthoDB" id="509899at2"/>
<dbReference type="GO" id="GO:0016747">
    <property type="term" value="F:acyltransferase activity, transferring groups other than amino-acyl groups"/>
    <property type="evidence" value="ECO:0007669"/>
    <property type="project" value="InterPro"/>
</dbReference>
<accession>A0A2W1JLV4</accession>
<reference evidence="2 3" key="1">
    <citation type="journal article" date="2018" name="Sci. Rep.">
        <title>A novel species of the marine cyanobacterium Acaryochloris with a unique pigment content and lifestyle.</title>
        <authorList>
            <person name="Partensky F."/>
            <person name="Six C."/>
            <person name="Ratin M."/>
            <person name="Garczarek L."/>
            <person name="Vaulot D."/>
            <person name="Probert I."/>
            <person name="Calteau A."/>
            <person name="Gourvil P."/>
            <person name="Marie D."/>
            <person name="Grebert T."/>
            <person name="Bouchier C."/>
            <person name="Le Panse S."/>
            <person name="Gachenot M."/>
            <person name="Rodriguez F."/>
            <person name="Garrido J.L."/>
        </authorList>
    </citation>
    <scope>NUCLEOTIDE SEQUENCE [LARGE SCALE GENOMIC DNA]</scope>
    <source>
        <strain evidence="2 3">RCC1774</strain>
    </source>
</reference>
<sequence length="157" mass="17793">MQIPKLSSGCEVRSATAQDIWRIRKLVLYALLDPTQLRWTQFWVVEHQQEIIACGQLRHFAEAQELGSLVVASAWRGQGIGSFLTQWLIEQATSSLYIECLGDKLAEFYTPFGFVAVSWSDLPQSLKRKFALSALGQRLQLPVHFMHRPSKGITETS</sequence>
<dbReference type="CDD" id="cd04301">
    <property type="entry name" value="NAT_SF"/>
    <property type="match status" value="1"/>
</dbReference>
<dbReference type="EMBL" id="PQWO01000003">
    <property type="protein sequence ID" value="PZD74360.1"/>
    <property type="molecule type" value="Genomic_DNA"/>
</dbReference>
<dbReference type="Proteomes" id="UP000248857">
    <property type="component" value="Unassembled WGS sequence"/>
</dbReference>
<feature type="domain" description="N-acetyltransferase" evidence="1">
    <location>
        <begin position="10"/>
        <end position="132"/>
    </location>
</feature>
<proteinExistence type="predicted"/>
<dbReference type="PROSITE" id="PS51186">
    <property type="entry name" value="GNAT"/>
    <property type="match status" value="1"/>
</dbReference>
<dbReference type="InterPro" id="IPR000182">
    <property type="entry name" value="GNAT_dom"/>
</dbReference>
<keyword evidence="2" id="KW-0808">Transferase</keyword>
<dbReference type="AlphaFoldDB" id="A0A2W1JLV4"/>
<organism evidence="2 3">
    <name type="scientific">Acaryochloris thomasi RCC1774</name>
    <dbReference type="NCBI Taxonomy" id="1764569"/>
    <lineage>
        <taxon>Bacteria</taxon>
        <taxon>Bacillati</taxon>
        <taxon>Cyanobacteriota</taxon>
        <taxon>Cyanophyceae</taxon>
        <taxon>Acaryochloridales</taxon>
        <taxon>Acaryochloridaceae</taxon>
        <taxon>Acaryochloris</taxon>
        <taxon>Acaryochloris thomasi</taxon>
    </lineage>
</organism>
<name>A0A2W1JLV4_9CYAN</name>
<comment type="caution">
    <text evidence="2">The sequence shown here is derived from an EMBL/GenBank/DDBJ whole genome shotgun (WGS) entry which is preliminary data.</text>
</comment>
<evidence type="ECO:0000259" key="1">
    <source>
        <dbReference type="PROSITE" id="PS51186"/>
    </source>
</evidence>
<evidence type="ECO:0000313" key="3">
    <source>
        <dbReference type="Proteomes" id="UP000248857"/>
    </source>
</evidence>
<dbReference type="RefSeq" id="WP_110985337.1">
    <property type="nucleotide sequence ID" value="NZ_CAWNWM010000003.1"/>
</dbReference>
<gene>
    <name evidence="2" type="primary">argA_1</name>
    <name evidence="2" type="ORF">C1752_01378</name>
</gene>
<dbReference type="Gene3D" id="3.40.630.30">
    <property type="match status" value="1"/>
</dbReference>
<dbReference type="SUPFAM" id="SSF55729">
    <property type="entry name" value="Acyl-CoA N-acyltransferases (Nat)"/>
    <property type="match status" value="1"/>
</dbReference>
<dbReference type="EC" id="2.3.1.1" evidence="2"/>